<dbReference type="Pfam" id="PF07210">
    <property type="entry name" value="DUF1416"/>
    <property type="match status" value="1"/>
</dbReference>
<evidence type="ECO:0000256" key="2">
    <source>
        <dbReference type="SAM" id="Phobius"/>
    </source>
</evidence>
<reference evidence="3 4" key="1">
    <citation type="submission" date="2019-07" db="EMBL/GenBank/DDBJ databases">
        <title>Cryptosporangium phraense sp. nov., isolated from plant litter.</title>
        <authorList>
            <person name="Suriyachadkun C."/>
        </authorList>
    </citation>
    <scope>NUCLEOTIDE SEQUENCE [LARGE SCALE GENOMIC DNA]</scope>
    <source>
        <strain evidence="3 4">A-T 5661</strain>
    </source>
</reference>
<accession>A0A545AXL3</accession>
<evidence type="ECO:0000313" key="4">
    <source>
        <dbReference type="Proteomes" id="UP000317982"/>
    </source>
</evidence>
<dbReference type="InParanoid" id="A0A545AXL3"/>
<keyword evidence="2" id="KW-1133">Transmembrane helix</keyword>
<name>A0A545AXL3_9ACTN</name>
<proteinExistence type="predicted"/>
<evidence type="ECO:0000313" key="3">
    <source>
        <dbReference type="EMBL" id="TQS46077.1"/>
    </source>
</evidence>
<dbReference type="OrthoDB" id="3292668at2"/>
<sequence length="202" mass="21823">MAGSVARHRRPSMTTKCPSSVRSGSPTARTLLSTLVSTAQIDYGDVPTWISSVGGLLSLVAAGTAAWIAWKLLVTERTRDRQAADDARRAQAGLIAAWIPDATDREGLDQATIRVLVRNNSTLPVYRVLVAIVVRSDDGFTEVASSGGPQGRFREFAAPGDNEIRVMVPATTNRRRVVLTFRDAAGVEWRRDHDGALTELPA</sequence>
<feature type="compositionally biased region" description="Polar residues" evidence="1">
    <location>
        <begin position="12"/>
        <end position="25"/>
    </location>
</feature>
<feature type="compositionally biased region" description="Basic residues" evidence="1">
    <location>
        <begin position="1"/>
        <end position="11"/>
    </location>
</feature>
<keyword evidence="2" id="KW-0812">Transmembrane</keyword>
<feature type="region of interest" description="Disordered" evidence="1">
    <location>
        <begin position="1"/>
        <end position="25"/>
    </location>
</feature>
<dbReference type="AlphaFoldDB" id="A0A545AXL3"/>
<comment type="caution">
    <text evidence="3">The sequence shown here is derived from an EMBL/GenBank/DDBJ whole genome shotgun (WGS) entry which is preliminary data.</text>
</comment>
<dbReference type="Proteomes" id="UP000317982">
    <property type="component" value="Unassembled WGS sequence"/>
</dbReference>
<dbReference type="InterPro" id="IPR010814">
    <property type="entry name" value="DUF1416"/>
</dbReference>
<keyword evidence="2" id="KW-0472">Membrane</keyword>
<keyword evidence="4" id="KW-1185">Reference proteome</keyword>
<feature type="transmembrane region" description="Helical" evidence="2">
    <location>
        <begin position="49"/>
        <end position="70"/>
    </location>
</feature>
<evidence type="ECO:0000256" key="1">
    <source>
        <dbReference type="SAM" id="MobiDB-lite"/>
    </source>
</evidence>
<organism evidence="3 4">
    <name type="scientific">Cryptosporangium phraense</name>
    <dbReference type="NCBI Taxonomy" id="2593070"/>
    <lineage>
        <taxon>Bacteria</taxon>
        <taxon>Bacillati</taxon>
        <taxon>Actinomycetota</taxon>
        <taxon>Actinomycetes</taxon>
        <taxon>Cryptosporangiales</taxon>
        <taxon>Cryptosporangiaceae</taxon>
        <taxon>Cryptosporangium</taxon>
    </lineage>
</organism>
<dbReference type="EMBL" id="VIRS01000003">
    <property type="protein sequence ID" value="TQS46077.1"/>
    <property type="molecule type" value="Genomic_DNA"/>
</dbReference>
<gene>
    <name evidence="3" type="ORF">FL583_06230</name>
</gene>
<protein>
    <submittedName>
        <fullName evidence="3">DUF1416 domain-containing protein</fullName>
    </submittedName>
</protein>